<evidence type="ECO:0000259" key="2">
    <source>
        <dbReference type="Pfam" id="PF02957"/>
    </source>
</evidence>
<feature type="domain" description="Hepatitis TT virus Orf2/Gyrovirus Vp2 N-terminal" evidence="2">
    <location>
        <begin position="4"/>
        <end position="38"/>
    </location>
</feature>
<evidence type="ECO:0000313" key="3">
    <source>
        <dbReference type="EMBL" id="ADN28524.1"/>
    </source>
</evidence>
<feature type="region of interest" description="Disordered" evidence="1">
    <location>
        <begin position="124"/>
        <end position="165"/>
    </location>
</feature>
<name>E2IVN1_9VIRU</name>
<organism evidence="3 4">
    <name type="scientific">Torque teno sus virus 1a</name>
    <dbReference type="NCBI Taxonomy" id="687386"/>
    <lineage>
        <taxon>Viruses</taxon>
        <taxon>Monodnaviria</taxon>
        <taxon>Shotokuvirae</taxon>
        <taxon>Commensaviricota</taxon>
        <taxon>Cardeaviricetes</taxon>
        <taxon>Sanitavirales</taxon>
        <taxon>Anelloviridae</taxon>
        <taxon>Iotatorquevirus</taxon>
        <taxon>Iotatorquevirus suida1a</taxon>
    </lineage>
</organism>
<sequence length="249" mass="28032">MPEYWEEAWLSSATWIHESHCKCGNWRNHLWTLCALDDADLAAAADITERGEGDGDVDMGGVGDGLPGDVGGSAACTNLPAGSKIQELLTRPILSGWEEQLHTPNTPDKEVVTRRKLELRVSPLPLSGPSVQLHPEPTVKVHFSKNQRKKPRKERKPRKPRVRAPLRVPKALLKEMDRLRMKNEERDGAGISDDSEYFSSDSLTDPWTTSDEDFQSDPDPLHNKRKKRLQFYIRLRVFIGGVRGGLPPR</sequence>
<feature type="compositionally biased region" description="Basic and acidic residues" evidence="1">
    <location>
        <begin position="179"/>
        <end position="188"/>
    </location>
</feature>
<proteinExistence type="predicted"/>
<feature type="compositionally biased region" description="Basic residues" evidence="1">
    <location>
        <begin position="142"/>
        <end position="164"/>
    </location>
</feature>
<feature type="compositionally biased region" description="Polar residues" evidence="1">
    <location>
        <begin position="197"/>
        <end position="209"/>
    </location>
</feature>
<protein>
    <submittedName>
        <fullName evidence="3">ORF2/2</fullName>
    </submittedName>
</protein>
<evidence type="ECO:0000256" key="1">
    <source>
        <dbReference type="SAM" id="MobiDB-lite"/>
    </source>
</evidence>
<reference evidence="3 4" key="1">
    <citation type="submission" date="2010-07" db="EMBL/GenBank/DDBJ databases">
        <title>Genomic characterization of porcine torque teno viruses (PTTVs) in China.</title>
        <authorList>
            <person name="Liu X."/>
            <person name="Yang H."/>
        </authorList>
    </citation>
    <scope>NUCLEOTIDE SEQUENCE [LARGE SCALE GENOMIC DNA]</scope>
    <source>
        <strain evidence="3">TTV1Bj3</strain>
    </source>
</reference>
<feature type="region of interest" description="Disordered" evidence="1">
    <location>
        <begin position="179"/>
        <end position="222"/>
    </location>
</feature>
<dbReference type="Proteomes" id="UP000167143">
    <property type="component" value="Genome"/>
</dbReference>
<evidence type="ECO:0000313" key="4">
    <source>
        <dbReference type="Proteomes" id="UP000167143"/>
    </source>
</evidence>
<accession>E2IVN1</accession>
<dbReference type="Pfam" id="PF02957">
    <property type="entry name" value="TT_ORF2-like"/>
    <property type="match status" value="1"/>
</dbReference>
<dbReference type="InterPro" id="IPR004118">
    <property type="entry name" value="HEV_TT_vir_Orf2/Gyrovir_Vp2_N"/>
</dbReference>
<dbReference type="EMBL" id="HM633245">
    <property type="protein sequence ID" value="ADN28524.1"/>
    <property type="molecule type" value="Genomic_DNA"/>
</dbReference>